<dbReference type="AlphaFoldDB" id="A0A0H4I8I4"/>
<dbReference type="RefSeq" id="WP_048384097.1">
    <property type="nucleotide sequence ID" value="NZ_CP011494.1"/>
</dbReference>
<evidence type="ECO:0000313" key="1">
    <source>
        <dbReference type="EMBL" id="AKO51362.1"/>
    </source>
</evidence>
<protein>
    <submittedName>
        <fullName evidence="1">Uncharacterized protein</fullName>
    </submittedName>
</protein>
<keyword evidence="2" id="KW-1185">Reference proteome</keyword>
<sequence length="79" mass="8843">MTVEELITQLKTLPPDTPVLVEGYETGFDDIIELVPRPAVRYRNAQEWGGEYQAPEHFSDSEAATLQAAVILGRKGTRR</sequence>
<proteinExistence type="predicted"/>
<dbReference type="EMBL" id="CP011494">
    <property type="protein sequence ID" value="AKO51362.1"/>
    <property type="molecule type" value="Genomic_DNA"/>
</dbReference>
<name>A0A0H4I8I4_9GAMM</name>
<accession>A0A0H4I8I4</accession>
<dbReference type="KEGG" id="mpq:ABA45_02105"/>
<dbReference type="Proteomes" id="UP000036406">
    <property type="component" value="Chromosome"/>
</dbReference>
<evidence type="ECO:0000313" key="2">
    <source>
        <dbReference type="Proteomes" id="UP000036406"/>
    </source>
</evidence>
<dbReference type="PATRIC" id="fig|330734.3.peg.468"/>
<organism evidence="1 2">
    <name type="scientific">Marinobacter psychrophilus</name>
    <dbReference type="NCBI Taxonomy" id="330734"/>
    <lineage>
        <taxon>Bacteria</taxon>
        <taxon>Pseudomonadati</taxon>
        <taxon>Pseudomonadota</taxon>
        <taxon>Gammaproteobacteria</taxon>
        <taxon>Pseudomonadales</taxon>
        <taxon>Marinobacteraceae</taxon>
        <taxon>Marinobacter</taxon>
    </lineage>
</organism>
<gene>
    <name evidence="1" type="ORF">ABA45_02105</name>
</gene>
<reference evidence="1 2" key="1">
    <citation type="submission" date="2015-05" db="EMBL/GenBank/DDBJ databases">
        <title>Complete genome of Marinobacter psychrophilus strain 20041T isolated from sea-ice of the Canadian Basin.</title>
        <authorList>
            <person name="Song L."/>
            <person name="Ren L."/>
            <person name="Yu Y."/>
            <person name="Wang X."/>
        </authorList>
    </citation>
    <scope>NUCLEOTIDE SEQUENCE [LARGE SCALE GENOMIC DNA]</scope>
    <source>
        <strain evidence="1 2">20041</strain>
    </source>
</reference>